<dbReference type="EMBL" id="SADE01000001">
    <property type="protein sequence ID" value="RVU39249.1"/>
    <property type="molecule type" value="Genomic_DNA"/>
</dbReference>
<proteinExistence type="inferred from homology"/>
<comment type="subcellular location">
    <subcellularLocation>
        <location evidence="1">Bacterial flagellum</location>
    </subcellularLocation>
    <subcellularLocation>
        <location evidence="2">Secreted</location>
    </subcellularLocation>
</comment>
<dbReference type="GO" id="GO:0005198">
    <property type="term" value="F:structural molecule activity"/>
    <property type="evidence" value="ECO:0007669"/>
    <property type="project" value="InterPro"/>
</dbReference>
<keyword evidence="4" id="KW-0975">Bacterial flagellum</keyword>
<evidence type="ECO:0000313" key="7">
    <source>
        <dbReference type="Proteomes" id="UP000287447"/>
    </source>
</evidence>
<sequence>MSDVSLTEAQRASLTALQRTNSVADRSSQNLTTGRRVNNVNDDPVAFFIAQQLSQEGAAFAQRREEIDQGISSLRVTNGAIDTIEQFSRQLEGIAEAARSTTDPNQLSQLEQQFQQIGRQIANVAGDASFGGVNLLTSTNNQLNVQFSDNEGSELNVQGVDVLNGGGFEAGSFVDGEIQIDQLGVTGGSFASFLSNPEEVDALIGNIRSSIDSLRGQAQSFGSNVAILQERASFNQNVANELQAGADNLTLADLNEEAANLVAARTRTQLGTQTLGISGGQQSSILQILEGIG</sequence>
<evidence type="ECO:0000256" key="2">
    <source>
        <dbReference type="ARBA" id="ARBA00004613"/>
    </source>
</evidence>
<dbReference type="SUPFAM" id="SSF64518">
    <property type="entry name" value="Phase 1 flagellin"/>
    <property type="match status" value="1"/>
</dbReference>
<organism evidence="6 7">
    <name type="scientific">Hwanghaeella grinnelliae</name>
    <dbReference type="NCBI Taxonomy" id="2500179"/>
    <lineage>
        <taxon>Bacteria</taxon>
        <taxon>Pseudomonadati</taxon>
        <taxon>Pseudomonadota</taxon>
        <taxon>Alphaproteobacteria</taxon>
        <taxon>Rhodospirillales</taxon>
        <taxon>Rhodospirillaceae</taxon>
        <taxon>Hwanghaeella</taxon>
    </lineage>
</organism>
<evidence type="ECO:0000256" key="4">
    <source>
        <dbReference type="ARBA" id="ARBA00023143"/>
    </source>
</evidence>
<dbReference type="Proteomes" id="UP000287447">
    <property type="component" value="Unassembled WGS sequence"/>
</dbReference>
<evidence type="ECO:0000256" key="3">
    <source>
        <dbReference type="ARBA" id="ARBA00005709"/>
    </source>
</evidence>
<evidence type="ECO:0000259" key="5">
    <source>
        <dbReference type="Pfam" id="PF00669"/>
    </source>
</evidence>
<dbReference type="RefSeq" id="WP_127764620.1">
    <property type="nucleotide sequence ID" value="NZ_SADE01000001.1"/>
</dbReference>
<dbReference type="GO" id="GO:0009288">
    <property type="term" value="C:bacterial-type flagellum"/>
    <property type="evidence" value="ECO:0007669"/>
    <property type="project" value="UniProtKB-SubCell"/>
</dbReference>
<evidence type="ECO:0000313" key="6">
    <source>
        <dbReference type="EMBL" id="RVU39249.1"/>
    </source>
</evidence>
<dbReference type="PANTHER" id="PTHR42792">
    <property type="entry name" value="FLAGELLIN"/>
    <property type="match status" value="1"/>
</dbReference>
<dbReference type="Pfam" id="PF00669">
    <property type="entry name" value="Flagellin_N"/>
    <property type="match status" value="1"/>
</dbReference>
<gene>
    <name evidence="6" type="ORF">EOI86_08400</name>
</gene>
<dbReference type="Gene3D" id="1.20.1330.10">
    <property type="entry name" value="f41 fragment of flagellin, N-terminal domain"/>
    <property type="match status" value="1"/>
</dbReference>
<dbReference type="GO" id="GO:0005576">
    <property type="term" value="C:extracellular region"/>
    <property type="evidence" value="ECO:0007669"/>
    <property type="project" value="UniProtKB-SubCell"/>
</dbReference>
<dbReference type="InterPro" id="IPR001029">
    <property type="entry name" value="Flagellin_N"/>
</dbReference>
<reference evidence="7" key="1">
    <citation type="submission" date="2019-01" db="EMBL/GenBank/DDBJ databases">
        <title>Gri0909 isolated from a small marine red alga.</title>
        <authorList>
            <person name="Kim J."/>
            <person name="Jeong S.E."/>
            <person name="Jeon C.O."/>
        </authorList>
    </citation>
    <scope>NUCLEOTIDE SEQUENCE [LARGE SCALE GENOMIC DNA]</scope>
    <source>
        <strain evidence="7">Gri0909</strain>
    </source>
</reference>
<keyword evidence="7" id="KW-1185">Reference proteome</keyword>
<comment type="caution">
    <text evidence="6">The sequence shown here is derived from an EMBL/GenBank/DDBJ whole genome shotgun (WGS) entry which is preliminary data.</text>
</comment>
<dbReference type="InterPro" id="IPR001492">
    <property type="entry name" value="Flagellin"/>
</dbReference>
<dbReference type="PANTHER" id="PTHR42792:SF2">
    <property type="entry name" value="FLAGELLIN"/>
    <property type="match status" value="1"/>
</dbReference>
<comment type="similarity">
    <text evidence="3">Belongs to the bacterial flagellin family.</text>
</comment>
<dbReference type="PRINTS" id="PR00207">
    <property type="entry name" value="FLAGELLIN"/>
</dbReference>
<accession>A0A3S2Y5U7</accession>
<dbReference type="AlphaFoldDB" id="A0A3S2Y5U7"/>
<name>A0A3S2Y5U7_9PROT</name>
<feature type="domain" description="Flagellin N-terminal" evidence="5">
    <location>
        <begin position="9"/>
        <end position="140"/>
    </location>
</feature>
<dbReference type="OrthoDB" id="9808068at2"/>
<evidence type="ECO:0000256" key="1">
    <source>
        <dbReference type="ARBA" id="ARBA00004365"/>
    </source>
</evidence>
<protein>
    <recommendedName>
        <fullName evidence="5">Flagellin N-terminal domain-containing protein</fullName>
    </recommendedName>
</protein>